<evidence type="ECO:0000259" key="3">
    <source>
        <dbReference type="PROSITE" id="PS50111"/>
    </source>
</evidence>
<dbReference type="Pfam" id="PF00015">
    <property type="entry name" value="MCPsignal"/>
    <property type="match status" value="1"/>
</dbReference>
<dbReference type="SUPFAM" id="SSF58104">
    <property type="entry name" value="Methyl-accepting chemotaxis protein (MCP) signaling domain"/>
    <property type="match status" value="1"/>
</dbReference>
<comment type="caution">
    <text evidence="4">The sequence shown here is derived from an EMBL/GenBank/DDBJ whole genome shotgun (WGS) entry which is preliminary data.</text>
</comment>
<reference evidence="4 5" key="1">
    <citation type="submission" date="2018-06" db="EMBL/GenBank/DDBJ databases">
        <title>Genomic Encyclopedia of Type Strains, Phase I: the one thousand microbial genomes (KMG-I) project.</title>
        <authorList>
            <person name="Kyrpides N."/>
        </authorList>
    </citation>
    <scope>NUCLEOTIDE SEQUENCE [LARGE SCALE GENOMIC DNA]</scope>
    <source>
        <strain evidence="4 5">DSM 19573</strain>
    </source>
</reference>
<proteinExistence type="predicted"/>
<dbReference type="GO" id="GO:0016020">
    <property type="term" value="C:membrane"/>
    <property type="evidence" value="ECO:0007669"/>
    <property type="project" value="InterPro"/>
</dbReference>
<dbReference type="PANTHER" id="PTHR32089:SF112">
    <property type="entry name" value="LYSOZYME-LIKE PROTEIN-RELATED"/>
    <property type="match status" value="1"/>
</dbReference>
<dbReference type="SMART" id="SM00283">
    <property type="entry name" value="MA"/>
    <property type="match status" value="1"/>
</dbReference>
<dbReference type="InterPro" id="IPR004089">
    <property type="entry name" value="MCPsignal_dom"/>
</dbReference>
<evidence type="ECO:0000256" key="1">
    <source>
        <dbReference type="ARBA" id="ARBA00023224"/>
    </source>
</evidence>
<organism evidence="4 5">
    <name type="scientific">Ruminiclostridium sufflavum DSM 19573</name>
    <dbReference type="NCBI Taxonomy" id="1121337"/>
    <lineage>
        <taxon>Bacteria</taxon>
        <taxon>Bacillati</taxon>
        <taxon>Bacillota</taxon>
        <taxon>Clostridia</taxon>
        <taxon>Eubacteriales</taxon>
        <taxon>Oscillospiraceae</taxon>
        <taxon>Ruminiclostridium</taxon>
    </lineage>
</organism>
<sequence>MISLSAVESCKTMAEIMADFIPGGVIFGVVENDTIVWTKETDDFKIDLLAVGQKLKNESTTMQSIKEKKVLTQNISRSVYGIRVTIIAIPVIDNSGDATGAITMAFPKLHPVAAAFNDFAPLMAEMFHEGAFIYMTDLEKIAYRQASTKFDMPSIPLGYILNESDIPYKVIQSKKPLFAEVDAAKYGIPVSVANFPLFDEEESDKVVASLGIVMPKKTAAALRGMSSHLESGLSGISAAIEELAASATDIHTNEQNLNRNITEIISISDEINEISGFIKEIADETKMLGLNAAIEAARAGEAGRGFGVVAEEIRKLSAQSKSTVPKIQKLTEDIKSKVDEACEKSTNSLHSSQEQAAATEEVTASVEEIMSVAEELNKISKEL</sequence>
<dbReference type="GO" id="GO:0007165">
    <property type="term" value="P:signal transduction"/>
    <property type="evidence" value="ECO:0007669"/>
    <property type="project" value="UniProtKB-KW"/>
</dbReference>
<dbReference type="PANTHER" id="PTHR32089">
    <property type="entry name" value="METHYL-ACCEPTING CHEMOTAXIS PROTEIN MCPB"/>
    <property type="match status" value="1"/>
</dbReference>
<dbReference type="EMBL" id="QKMR01000003">
    <property type="protein sequence ID" value="PYG89559.1"/>
    <property type="molecule type" value="Genomic_DNA"/>
</dbReference>
<dbReference type="PROSITE" id="PS50111">
    <property type="entry name" value="CHEMOTAXIS_TRANSDUC_2"/>
    <property type="match status" value="1"/>
</dbReference>
<dbReference type="Gene3D" id="1.10.287.950">
    <property type="entry name" value="Methyl-accepting chemotaxis protein"/>
    <property type="match status" value="1"/>
</dbReference>
<dbReference type="RefSeq" id="WP_110460845.1">
    <property type="nucleotide sequence ID" value="NZ_QKMR01000003.1"/>
</dbReference>
<dbReference type="AlphaFoldDB" id="A0A318Y292"/>
<evidence type="ECO:0000256" key="2">
    <source>
        <dbReference type="PROSITE-ProRule" id="PRU00284"/>
    </source>
</evidence>
<evidence type="ECO:0000313" key="4">
    <source>
        <dbReference type="EMBL" id="PYG89559.1"/>
    </source>
</evidence>
<protein>
    <submittedName>
        <fullName evidence="4">Methyl-accepting chemotaxis protein (MCP) signaling protein</fullName>
    </submittedName>
</protein>
<dbReference type="Proteomes" id="UP000248132">
    <property type="component" value="Unassembled WGS sequence"/>
</dbReference>
<keyword evidence="5" id="KW-1185">Reference proteome</keyword>
<dbReference type="OrthoDB" id="1674419at2"/>
<gene>
    <name evidence="4" type="ORF">LY28_00778</name>
</gene>
<name>A0A318Y292_9FIRM</name>
<accession>A0A318Y292</accession>
<evidence type="ECO:0000313" key="5">
    <source>
        <dbReference type="Proteomes" id="UP000248132"/>
    </source>
</evidence>
<feature type="domain" description="Methyl-accepting transducer" evidence="3">
    <location>
        <begin position="239"/>
        <end position="383"/>
    </location>
</feature>
<keyword evidence="1 2" id="KW-0807">Transducer</keyword>